<comment type="caution">
    <text evidence="3">The sequence shown here is derived from an EMBL/GenBank/DDBJ whole genome shotgun (WGS) entry which is preliminary data.</text>
</comment>
<feature type="non-terminal residue" evidence="3">
    <location>
        <position position="1"/>
    </location>
</feature>
<keyword evidence="2" id="KW-0812">Transmembrane</keyword>
<organism evidence="3 4">
    <name type="scientific">Ancylostoma ceylanicum</name>
    <dbReference type="NCBI Taxonomy" id="53326"/>
    <lineage>
        <taxon>Eukaryota</taxon>
        <taxon>Metazoa</taxon>
        <taxon>Ecdysozoa</taxon>
        <taxon>Nematoda</taxon>
        <taxon>Chromadorea</taxon>
        <taxon>Rhabditida</taxon>
        <taxon>Rhabditina</taxon>
        <taxon>Rhabditomorpha</taxon>
        <taxon>Strongyloidea</taxon>
        <taxon>Ancylostomatidae</taxon>
        <taxon>Ancylostomatinae</taxon>
        <taxon>Ancylostoma</taxon>
    </lineage>
</organism>
<gene>
    <name evidence="3" type="primary">Acey_s0223.g2648</name>
    <name evidence="3" type="synonym">Acey-pqn-35</name>
    <name evidence="3" type="ORF">Y032_0223g2648</name>
</gene>
<accession>A0A016SHM8</accession>
<feature type="compositionally biased region" description="Basic and acidic residues" evidence="1">
    <location>
        <begin position="670"/>
        <end position="694"/>
    </location>
</feature>
<name>A0A016SHM8_9BILA</name>
<keyword evidence="2" id="KW-0472">Membrane</keyword>
<feature type="region of interest" description="Disordered" evidence="1">
    <location>
        <begin position="165"/>
        <end position="184"/>
    </location>
</feature>
<proteinExistence type="predicted"/>
<protein>
    <submittedName>
        <fullName evidence="3">Uncharacterized protein</fullName>
    </submittedName>
</protein>
<reference evidence="4" key="1">
    <citation type="journal article" date="2015" name="Nat. Genet.">
        <title>The genome and transcriptome of the zoonotic hookworm Ancylostoma ceylanicum identify infection-specific gene families.</title>
        <authorList>
            <person name="Schwarz E.M."/>
            <person name="Hu Y."/>
            <person name="Antoshechkin I."/>
            <person name="Miller M.M."/>
            <person name="Sternberg P.W."/>
            <person name="Aroian R.V."/>
        </authorList>
    </citation>
    <scope>NUCLEOTIDE SEQUENCE</scope>
    <source>
        <strain evidence="4">HY135</strain>
    </source>
</reference>
<dbReference type="EMBL" id="JARK01001559">
    <property type="protein sequence ID" value="EYB90090.1"/>
    <property type="molecule type" value="Genomic_DNA"/>
</dbReference>
<sequence length="694" mass="78276">MFGGPPLASRALNVRKGTVPVAARVHQPRMKVFTVGLDDKEKAQKSDVEKADPPKVALDSPPVMPMPAPIIVPRAPPPHKRFGCGVLSWIVAAFFIVLLCLTISEITYNRQRDQAFLRLKWAELRQRMLGFELLSQAHQQMQQPQQQIQQPVNELPAFPRRQDNLVDDATTTTTTPEPTTPPAIKEEETPVEINDDASPKFDLLRMLLSRMREHAEEMGLKGDMQVHIVEVRPIQANQMPQQAIDDAFGEVAMPRQTFGPWRNPEDYNEFGNQNGPWQFDRDSVRPSPWTRPIERFNRWDGPQFPQDNQVFGPVWDAPEEEPQMRITHHFEKDSQTPQRVVTEVFGENAPEVIGHILGQKNAQAQLEFQQQQQQQDFLMQQQPPLPQWPQPAQPWIQPIQFHPAALPQPQPWAQPQPQPQFWEPPRFDQPPPHPMVLFLNQPMNPQAQFQQPPLPPFQPTIGEQNQFPFPVQNQAPIFPNPMVPDMNNNVNTFNGDNVNPKPWYMSSGDEQTWQQTWENTPIKIDTVFNPHPAAAAPWVDNTAAVVEQHPAVPESPVVPDHPVPVVPEHPAVAEHPVVQEAVVPVVPDQHIGHDSEGIDGFPREEKFNVPIDISADVEPTVAENSVVPPEPNHPMDTSAVNAWQHAQPEAAEEPMPASVPVVSDPSVGPAEDKDFLPLRDSEEVIGHPLEDAHK</sequence>
<evidence type="ECO:0000256" key="2">
    <source>
        <dbReference type="SAM" id="Phobius"/>
    </source>
</evidence>
<feature type="region of interest" description="Disordered" evidence="1">
    <location>
        <begin position="644"/>
        <end position="694"/>
    </location>
</feature>
<evidence type="ECO:0000313" key="3">
    <source>
        <dbReference type="EMBL" id="EYB90090.1"/>
    </source>
</evidence>
<evidence type="ECO:0000256" key="1">
    <source>
        <dbReference type="SAM" id="MobiDB-lite"/>
    </source>
</evidence>
<evidence type="ECO:0000313" key="4">
    <source>
        <dbReference type="Proteomes" id="UP000024635"/>
    </source>
</evidence>
<feature type="compositionally biased region" description="Low complexity" evidence="1">
    <location>
        <begin position="653"/>
        <end position="669"/>
    </location>
</feature>
<feature type="compositionally biased region" description="Basic and acidic residues" evidence="1">
    <location>
        <begin position="41"/>
        <end position="53"/>
    </location>
</feature>
<keyword evidence="4" id="KW-1185">Reference proteome</keyword>
<feature type="region of interest" description="Disordered" evidence="1">
    <location>
        <begin position="41"/>
        <end position="60"/>
    </location>
</feature>
<dbReference type="Proteomes" id="UP000024635">
    <property type="component" value="Unassembled WGS sequence"/>
</dbReference>
<dbReference type="AlphaFoldDB" id="A0A016SHM8"/>
<dbReference type="OrthoDB" id="5838215at2759"/>
<feature type="transmembrane region" description="Helical" evidence="2">
    <location>
        <begin position="82"/>
        <end position="104"/>
    </location>
</feature>
<keyword evidence="2" id="KW-1133">Transmembrane helix</keyword>